<accession>A0ABX0H0I7</accession>
<feature type="domain" description="RelA/SpoT" evidence="1">
    <location>
        <begin position="44"/>
        <end position="179"/>
    </location>
</feature>
<dbReference type="SUPFAM" id="SSF81301">
    <property type="entry name" value="Nucleotidyltransferase"/>
    <property type="match status" value="1"/>
</dbReference>
<dbReference type="Pfam" id="PF04607">
    <property type="entry name" value="RelA_SpoT"/>
    <property type="match status" value="1"/>
</dbReference>
<dbReference type="PANTHER" id="PTHR41773">
    <property type="entry name" value="GTP PYROPHOSPHATASE-RELATED"/>
    <property type="match status" value="1"/>
</dbReference>
<evidence type="ECO:0000313" key="3">
    <source>
        <dbReference type="Proteomes" id="UP000800981"/>
    </source>
</evidence>
<protein>
    <submittedName>
        <fullName evidence="2">RelA/SpoT domain-containing protein</fullName>
    </submittedName>
</protein>
<dbReference type="Gene3D" id="3.30.460.10">
    <property type="entry name" value="Beta Polymerase, domain 2"/>
    <property type="match status" value="1"/>
</dbReference>
<dbReference type="CDD" id="cd05399">
    <property type="entry name" value="NT_Rel-Spo_like"/>
    <property type="match status" value="1"/>
</dbReference>
<gene>
    <name evidence="2" type="ORF">G9H71_21390</name>
</gene>
<dbReference type="SMART" id="SM00954">
    <property type="entry name" value="RelA_SpoT"/>
    <property type="match status" value="1"/>
</dbReference>
<evidence type="ECO:0000313" key="2">
    <source>
        <dbReference type="EMBL" id="NHC16343.1"/>
    </source>
</evidence>
<dbReference type="PANTHER" id="PTHR41773:SF1">
    <property type="entry name" value="RELA_SPOT DOMAIN-CONTAINING PROTEIN"/>
    <property type="match status" value="1"/>
</dbReference>
<dbReference type="InterPro" id="IPR007685">
    <property type="entry name" value="RelA_SpoT"/>
</dbReference>
<dbReference type="EMBL" id="JAANNP010000138">
    <property type="protein sequence ID" value="NHC16343.1"/>
    <property type="molecule type" value="Genomic_DNA"/>
</dbReference>
<name>A0ABX0H0I7_9ACTN</name>
<reference evidence="2 3" key="1">
    <citation type="submission" date="2020-03" db="EMBL/GenBank/DDBJ databases">
        <title>Two novel Motilibacter sp.</title>
        <authorList>
            <person name="Liu S."/>
        </authorList>
    </citation>
    <scope>NUCLEOTIDE SEQUENCE [LARGE SCALE GENOMIC DNA]</scope>
    <source>
        <strain evidence="2 3">E257</strain>
    </source>
</reference>
<sequence>MGVVDDFVARYAKEYDFYEEVSRRAARLLESDLQASGVRAIVTSRAKSIPRLEEKCRSRERRRPYGCTEDIYDDIVDLAGVRVALYFPAERERVGSAVRRLFEEYDDRREFPAESQLHPSKRFSGYSAHHYRVRLRDADLDDRSRRYAVAKIEIQVASVLMHAWAEVEHDLVYKPLEGNLSAAEYSLLDQLNGLVLAGEIALEQLQRAGEVRVTEAGRSFDNHYDLASYLFSRATSVVDGPIAESGLGHIDLLYTLLDRLNLTTPDALAPYLTAIHANLEERPLAEQVIDALLSEDESRYDLYQSVREEAELYDAGAVRGHGRRRNEQLGYFLSQWVRLEALIRTHASTSGRGVGMPTRRALAGLGITDSDLLGELDYWRTLRNRVVHGEEDVSAEQLRDAGDRLERLIKDLEVRLRPNP</sequence>
<evidence type="ECO:0000259" key="1">
    <source>
        <dbReference type="SMART" id="SM00954"/>
    </source>
</evidence>
<comment type="caution">
    <text evidence="2">The sequence shown here is derived from an EMBL/GenBank/DDBJ whole genome shotgun (WGS) entry which is preliminary data.</text>
</comment>
<organism evidence="2 3">
    <name type="scientific">Motilibacter deserti</name>
    <dbReference type="NCBI Taxonomy" id="2714956"/>
    <lineage>
        <taxon>Bacteria</taxon>
        <taxon>Bacillati</taxon>
        <taxon>Actinomycetota</taxon>
        <taxon>Actinomycetes</taxon>
        <taxon>Motilibacterales</taxon>
        <taxon>Motilibacteraceae</taxon>
        <taxon>Motilibacter</taxon>
    </lineage>
</organism>
<keyword evidence="3" id="KW-1185">Reference proteome</keyword>
<dbReference type="InterPro" id="IPR043519">
    <property type="entry name" value="NT_sf"/>
</dbReference>
<dbReference type="Proteomes" id="UP000800981">
    <property type="component" value="Unassembled WGS sequence"/>
</dbReference>
<proteinExistence type="predicted"/>